<feature type="signal peptide" evidence="8">
    <location>
        <begin position="1"/>
        <end position="18"/>
    </location>
</feature>
<evidence type="ECO:0000313" key="10">
    <source>
        <dbReference type="EMBL" id="MBD8006728.1"/>
    </source>
</evidence>
<evidence type="ECO:0000259" key="9">
    <source>
        <dbReference type="PROSITE" id="PS50983"/>
    </source>
</evidence>
<keyword evidence="4 8" id="KW-0732">Signal</keyword>
<dbReference type="Pfam" id="PF01497">
    <property type="entry name" value="Peripla_BP_2"/>
    <property type="match status" value="1"/>
</dbReference>
<dbReference type="InterPro" id="IPR002491">
    <property type="entry name" value="ABC_transptr_periplasmic_BD"/>
</dbReference>
<evidence type="ECO:0000256" key="2">
    <source>
        <dbReference type="ARBA" id="ARBA00008814"/>
    </source>
</evidence>
<sequence>MKKRPIVFFMLCMSMLMACSSEPDKVEEMRTVKTATGEVSVPVNPERIVVIWNVGDVLAVGAEPVGVSSTILEYNEMLKPHIPKDAEGSGMEGQVSMEKVLELEPDLIITFNQEAVTDYEKIAPTVLFNVSNYNSMEERVTEMGEILNRLKEAKAFLNDMKNRVETMRKKVLQAVPTDATFTIINSKDDKNATLEIEDGGGEALYNLLGLSMPENLQKLLQDKDETRLTMSWETINDYAGGGNRGKNHRN</sequence>
<evidence type="ECO:0000313" key="11">
    <source>
        <dbReference type="Proteomes" id="UP000648182"/>
    </source>
</evidence>
<comment type="similarity">
    <text evidence="2">Belongs to the bacterial solute-binding protein 8 family.</text>
</comment>
<evidence type="ECO:0000256" key="3">
    <source>
        <dbReference type="ARBA" id="ARBA00022448"/>
    </source>
</evidence>
<comment type="subcellular location">
    <subcellularLocation>
        <location evidence="1">Cell membrane</location>
        <topology evidence="1">Lipid-anchor</topology>
    </subcellularLocation>
</comment>
<dbReference type="Proteomes" id="UP000648182">
    <property type="component" value="Unassembled WGS sequence"/>
</dbReference>
<dbReference type="Gene3D" id="3.40.50.1980">
    <property type="entry name" value="Nitrogenase molybdenum iron protein domain"/>
    <property type="match status" value="2"/>
</dbReference>
<keyword evidence="11" id="KW-1185">Reference proteome</keyword>
<keyword evidence="6" id="KW-0449">Lipoprotein</keyword>
<dbReference type="InterPro" id="IPR051313">
    <property type="entry name" value="Bact_iron-sidero_bind"/>
</dbReference>
<feature type="coiled-coil region" evidence="7">
    <location>
        <begin position="133"/>
        <end position="170"/>
    </location>
</feature>
<feature type="chain" id="PRO_5046350417" evidence="8">
    <location>
        <begin position="19"/>
        <end position="250"/>
    </location>
</feature>
<evidence type="ECO:0000256" key="4">
    <source>
        <dbReference type="ARBA" id="ARBA00022729"/>
    </source>
</evidence>
<dbReference type="PANTHER" id="PTHR30532:SF29">
    <property type="entry name" value="FE(3+) DICITRATE-BINDING PERIPLASMIC PROTEIN"/>
    <property type="match status" value="1"/>
</dbReference>
<reference evidence="10 11" key="1">
    <citation type="submission" date="2020-08" db="EMBL/GenBank/DDBJ databases">
        <title>A Genomic Blueprint of the Chicken Gut Microbiome.</title>
        <authorList>
            <person name="Gilroy R."/>
            <person name="Ravi A."/>
            <person name="Getino M."/>
            <person name="Pursley I."/>
            <person name="Horton D.L."/>
            <person name="Alikhan N.-F."/>
            <person name="Baker D."/>
            <person name="Gharbi K."/>
            <person name="Hall N."/>
            <person name="Watson M."/>
            <person name="Adriaenssens E.M."/>
            <person name="Foster-Nyarko E."/>
            <person name="Jarju S."/>
            <person name="Secka A."/>
            <person name="Antonio M."/>
            <person name="Oren A."/>
            <person name="Chaudhuri R."/>
            <person name="La Ragione R.M."/>
            <person name="Hildebrand F."/>
            <person name="Pallen M.J."/>
        </authorList>
    </citation>
    <scope>NUCLEOTIDE SEQUENCE [LARGE SCALE GENOMIC DNA]</scope>
    <source>
        <strain evidence="10 11">Sa1BUA2</strain>
    </source>
</reference>
<keyword evidence="5" id="KW-0564">Palmitate</keyword>
<evidence type="ECO:0000256" key="5">
    <source>
        <dbReference type="ARBA" id="ARBA00023139"/>
    </source>
</evidence>
<dbReference type="PROSITE" id="PS50983">
    <property type="entry name" value="FE_B12_PBP"/>
    <property type="match status" value="1"/>
</dbReference>
<dbReference type="SUPFAM" id="SSF53807">
    <property type="entry name" value="Helical backbone' metal receptor"/>
    <property type="match status" value="1"/>
</dbReference>
<protein>
    <submittedName>
        <fullName evidence="10">ABC transporter substrate-binding protein</fullName>
    </submittedName>
</protein>
<comment type="caution">
    <text evidence="10">The sequence shown here is derived from an EMBL/GenBank/DDBJ whole genome shotgun (WGS) entry which is preliminary data.</text>
</comment>
<dbReference type="RefSeq" id="WP_191814832.1">
    <property type="nucleotide sequence ID" value="NZ_JACSPV010000036.1"/>
</dbReference>
<accession>A0ABR8VPP5</accession>
<name>A0ABR8VPP5_9BACI</name>
<gene>
    <name evidence="10" type="ORF">H9631_16735</name>
</gene>
<proteinExistence type="inferred from homology"/>
<evidence type="ECO:0000256" key="8">
    <source>
        <dbReference type="SAM" id="SignalP"/>
    </source>
</evidence>
<evidence type="ECO:0000256" key="1">
    <source>
        <dbReference type="ARBA" id="ARBA00004193"/>
    </source>
</evidence>
<dbReference type="PANTHER" id="PTHR30532">
    <property type="entry name" value="IRON III DICITRATE-BINDING PERIPLASMIC PROTEIN"/>
    <property type="match status" value="1"/>
</dbReference>
<keyword evidence="7" id="KW-0175">Coiled coil</keyword>
<dbReference type="PROSITE" id="PS51257">
    <property type="entry name" value="PROKAR_LIPOPROTEIN"/>
    <property type="match status" value="1"/>
</dbReference>
<evidence type="ECO:0000256" key="6">
    <source>
        <dbReference type="ARBA" id="ARBA00023288"/>
    </source>
</evidence>
<evidence type="ECO:0000256" key="7">
    <source>
        <dbReference type="SAM" id="Coils"/>
    </source>
</evidence>
<keyword evidence="3" id="KW-0813">Transport</keyword>
<dbReference type="EMBL" id="JACSPV010000036">
    <property type="protein sequence ID" value="MBD8006728.1"/>
    <property type="molecule type" value="Genomic_DNA"/>
</dbReference>
<organism evidence="10 11">
    <name type="scientific">Bacillus norwichensis</name>
    <dbReference type="NCBI Taxonomy" id="2762217"/>
    <lineage>
        <taxon>Bacteria</taxon>
        <taxon>Bacillati</taxon>
        <taxon>Bacillota</taxon>
        <taxon>Bacilli</taxon>
        <taxon>Bacillales</taxon>
        <taxon>Bacillaceae</taxon>
        <taxon>Bacillus</taxon>
    </lineage>
</organism>
<feature type="domain" description="Fe/B12 periplasmic-binding" evidence="9">
    <location>
        <begin position="39"/>
        <end position="250"/>
    </location>
</feature>